<keyword evidence="9" id="KW-0902">Two-component regulatory system</keyword>
<dbReference type="InterPro" id="IPR036097">
    <property type="entry name" value="HisK_dim/P_sf"/>
</dbReference>
<dbReference type="PANTHER" id="PTHR45436:SF5">
    <property type="entry name" value="SENSOR HISTIDINE KINASE TRCS"/>
    <property type="match status" value="1"/>
</dbReference>
<dbReference type="InterPro" id="IPR003594">
    <property type="entry name" value="HATPase_dom"/>
</dbReference>
<dbReference type="GO" id="GO:0005524">
    <property type="term" value="F:ATP binding"/>
    <property type="evidence" value="ECO:0007669"/>
    <property type="project" value="UniProtKB-KW"/>
</dbReference>
<dbReference type="EMBL" id="JBHSFP010000025">
    <property type="protein sequence ID" value="MFC4534826.1"/>
    <property type="molecule type" value="Genomic_DNA"/>
</dbReference>
<dbReference type="InterPro" id="IPR005467">
    <property type="entry name" value="His_kinase_dom"/>
</dbReference>
<keyword evidence="8" id="KW-1133">Transmembrane helix</keyword>
<dbReference type="Pfam" id="PF02518">
    <property type="entry name" value="HATPase_c"/>
    <property type="match status" value="1"/>
</dbReference>
<keyword evidence="5" id="KW-0808">Transferase</keyword>
<dbReference type="InterPro" id="IPR004358">
    <property type="entry name" value="Sig_transdc_His_kin-like_C"/>
</dbReference>
<sequence>MSVQHRWSVKWRFTLFAGLVAALLSSLLATAMLVTVYRYATGYLTDEIAAAGRRVASVFERDSLPIPVPYEKVRNLQVVDAQGRVVASTDILRGRPRMAAFTPPPGETQTVRVVCDHWFPRDECQIVVARRSLHAGREWIIYSAAPVVEPWVHPLLAVFAVTSVLFATAVTTYGGYRLVTGSLSPVDAIRAELDEINATSPGRRVPVPPCNDEIHSLAESVNHTLDRLEEAMELQRRFASDASHDLRSPITAMRAEVEGAMLAPEETDVHAMSRSLLHSLDRLQAIVSDLLLVARMDAGTPGAREAVDLSELVACELERRHSHLKISSELEPGVVVMGDRLRLARLFTNLMDNAERHAVKAASIKVCTRMGDPPGDPRFTHGAAVVEVLDDGAGITPDKWEIIFQRFTRLDAARSKDAGGTGLGLSIARQIAETTGGSLAIEPSDRGARFVVRLPLGPRHVEQV</sequence>
<dbReference type="Pfam" id="PF00512">
    <property type="entry name" value="HisKA"/>
    <property type="match status" value="1"/>
</dbReference>
<dbReference type="PROSITE" id="PS50885">
    <property type="entry name" value="HAMP"/>
    <property type="match status" value="1"/>
</dbReference>
<organism evidence="13 14">
    <name type="scientific">Sphaerisporangium dianthi</name>
    <dbReference type="NCBI Taxonomy" id="1436120"/>
    <lineage>
        <taxon>Bacteria</taxon>
        <taxon>Bacillati</taxon>
        <taxon>Actinomycetota</taxon>
        <taxon>Actinomycetes</taxon>
        <taxon>Streptosporangiales</taxon>
        <taxon>Streptosporangiaceae</taxon>
        <taxon>Sphaerisporangium</taxon>
    </lineage>
</organism>
<dbReference type="PRINTS" id="PR00344">
    <property type="entry name" value="BCTRLSENSOR"/>
</dbReference>
<dbReference type="SMART" id="SM00304">
    <property type="entry name" value="HAMP"/>
    <property type="match status" value="1"/>
</dbReference>
<feature type="domain" description="HAMP" evidence="12">
    <location>
        <begin position="180"/>
        <end position="233"/>
    </location>
</feature>
<dbReference type="SMART" id="SM00387">
    <property type="entry name" value="HATPase_c"/>
    <property type="match status" value="1"/>
</dbReference>
<evidence type="ECO:0000313" key="13">
    <source>
        <dbReference type="EMBL" id="MFC4534826.1"/>
    </source>
</evidence>
<comment type="catalytic activity">
    <reaction evidence="1">
        <text>ATP + protein L-histidine = ADP + protein N-phospho-L-histidine.</text>
        <dbReference type="EC" id="2.7.13.3"/>
    </reaction>
</comment>
<evidence type="ECO:0000256" key="10">
    <source>
        <dbReference type="ARBA" id="ARBA00023136"/>
    </source>
</evidence>
<gene>
    <name evidence="13" type="ORF">ACFO60_29045</name>
</gene>
<dbReference type="InterPro" id="IPR003661">
    <property type="entry name" value="HisK_dim/P_dom"/>
</dbReference>
<evidence type="ECO:0000256" key="6">
    <source>
        <dbReference type="ARBA" id="ARBA00022692"/>
    </source>
</evidence>
<keyword evidence="10" id="KW-0472">Membrane</keyword>
<evidence type="ECO:0000313" key="14">
    <source>
        <dbReference type="Proteomes" id="UP001596004"/>
    </source>
</evidence>
<evidence type="ECO:0000256" key="4">
    <source>
        <dbReference type="ARBA" id="ARBA00022553"/>
    </source>
</evidence>
<dbReference type="Proteomes" id="UP001596004">
    <property type="component" value="Unassembled WGS sequence"/>
</dbReference>
<reference evidence="14" key="1">
    <citation type="journal article" date="2019" name="Int. J. Syst. Evol. Microbiol.">
        <title>The Global Catalogue of Microorganisms (GCM) 10K type strain sequencing project: providing services to taxonomists for standard genome sequencing and annotation.</title>
        <authorList>
            <consortium name="The Broad Institute Genomics Platform"/>
            <consortium name="The Broad Institute Genome Sequencing Center for Infectious Disease"/>
            <person name="Wu L."/>
            <person name="Ma J."/>
        </authorList>
    </citation>
    <scope>NUCLEOTIDE SEQUENCE [LARGE SCALE GENOMIC DNA]</scope>
    <source>
        <strain evidence="14">CGMCC 4.7132</strain>
    </source>
</reference>
<evidence type="ECO:0000256" key="7">
    <source>
        <dbReference type="ARBA" id="ARBA00022777"/>
    </source>
</evidence>
<evidence type="ECO:0000256" key="2">
    <source>
        <dbReference type="ARBA" id="ARBA00004236"/>
    </source>
</evidence>
<evidence type="ECO:0000256" key="9">
    <source>
        <dbReference type="ARBA" id="ARBA00023012"/>
    </source>
</evidence>
<keyword evidence="6" id="KW-0812">Transmembrane</keyword>
<evidence type="ECO:0000256" key="8">
    <source>
        <dbReference type="ARBA" id="ARBA00022989"/>
    </source>
</evidence>
<evidence type="ECO:0000256" key="3">
    <source>
        <dbReference type="ARBA" id="ARBA00012438"/>
    </source>
</evidence>
<dbReference type="PANTHER" id="PTHR45436">
    <property type="entry name" value="SENSOR HISTIDINE KINASE YKOH"/>
    <property type="match status" value="1"/>
</dbReference>
<dbReference type="InterPro" id="IPR050428">
    <property type="entry name" value="TCS_sensor_his_kinase"/>
</dbReference>
<accession>A0ABV9CP92</accession>
<dbReference type="RefSeq" id="WP_380846228.1">
    <property type="nucleotide sequence ID" value="NZ_JBHSFP010000025.1"/>
</dbReference>
<comment type="caution">
    <text evidence="13">The sequence shown here is derived from an EMBL/GenBank/DDBJ whole genome shotgun (WGS) entry which is preliminary data.</text>
</comment>
<dbReference type="InterPro" id="IPR036890">
    <property type="entry name" value="HATPase_C_sf"/>
</dbReference>
<dbReference type="SUPFAM" id="SSF47384">
    <property type="entry name" value="Homodimeric domain of signal transducing histidine kinase"/>
    <property type="match status" value="1"/>
</dbReference>
<dbReference type="EC" id="2.7.13.3" evidence="3"/>
<keyword evidence="13" id="KW-0067">ATP-binding</keyword>
<dbReference type="Gene3D" id="1.10.287.130">
    <property type="match status" value="1"/>
</dbReference>
<protein>
    <recommendedName>
        <fullName evidence="3">histidine kinase</fullName>
        <ecNumber evidence="3">2.7.13.3</ecNumber>
    </recommendedName>
</protein>
<evidence type="ECO:0000259" key="11">
    <source>
        <dbReference type="PROSITE" id="PS50109"/>
    </source>
</evidence>
<evidence type="ECO:0000259" key="12">
    <source>
        <dbReference type="PROSITE" id="PS50885"/>
    </source>
</evidence>
<name>A0ABV9CP92_9ACTN</name>
<dbReference type="SMART" id="SM00388">
    <property type="entry name" value="HisKA"/>
    <property type="match status" value="1"/>
</dbReference>
<dbReference type="SUPFAM" id="SSF55874">
    <property type="entry name" value="ATPase domain of HSP90 chaperone/DNA topoisomerase II/histidine kinase"/>
    <property type="match status" value="1"/>
</dbReference>
<proteinExistence type="predicted"/>
<keyword evidence="14" id="KW-1185">Reference proteome</keyword>
<dbReference type="CDD" id="cd00082">
    <property type="entry name" value="HisKA"/>
    <property type="match status" value="1"/>
</dbReference>
<comment type="subcellular location">
    <subcellularLocation>
        <location evidence="2">Cell membrane</location>
    </subcellularLocation>
</comment>
<dbReference type="InterPro" id="IPR003660">
    <property type="entry name" value="HAMP_dom"/>
</dbReference>
<keyword evidence="4" id="KW-0597">Phosphoprotein</keyword>
<evidence type="ECO:0000256" key="1">
    <source>
        <dbReference type="ARBA" id="ARBA00000085"/>
    </source>
</evidence>
<dbReference type="PROSITE" id="PS50109">
    <property type="entry name" value="HIS_KIN"/>
    <property type="match status" value="1"/>
</dbReference>
<dbReference type="Gene3D" id="3.30.565.10">
    <property type="entry name" value="Histidine kinase-like ATPase, C-terminal domain"/>
    <property type="match status" value="1"/>
</dbReference>
<keyword evidence="7" id="KW-0418">Kinase</keyword>
<evidence type="ECO:0000256" key="5">
    <source>
        <dbReference type="ARBA" id="ARBA00022679"/>
    </source>
</evidence>
<feature type="domain" description="Histidine kinase" evidence="11">
    <location>
        <begin position="241"/>
        <end position="458"/>
    </location>
</feature>
<keyword evidence="13" id="KW-0547">Nucleotide-binding</keyword>